<dbReference type="SUPFAM" id="SSF81321">
    <property type="entry name" value="Family A G protein-coupled receptor-like"/>
    <property type="match status" value="1"/>
</dbReference>
<reference evidence="13" key="1">
    <citation type="submission" date="2018-11" db="EMBL/GenBank/DDBJ databases">
        <authorList>
            <consortium name="Pathogen Informatics"/>
        </authorList>
    </citation>
    <scope>NUCLEOTIDE SEQUENCE</scope>
</reference>
<gene>
    <name evidence="13" type="ORF">PXEA_LOCUS13056</name>
</gene>
<dbReference type="PROSITE" id="PS50262">
    <property type="entry name" value="G_PROTEIN_RECEP_F1_2"/>
    <property type="match status" value="1"/>
</dbReference>
<keyword evidence="5" id="KW-0297">G-protein coupled receptor</keyword>
<keyword evidence="3 11" id="KW-0812">Transmembrane</keyword>
<keyword evidence="6 11" id="KW-0472">Membrane</keyword>
<evidence type="ECO:0000256" key="9">
    <source>
        <dbReference type="ARBA" id="ARBA00023224"/>
    </source>
</evidence>
<dbReference type="PANTHER" id="PTHR24248:SF174">
    <property type="entry name" value="TYRAMINE_OCTOPAMINE RECEPTOR"/>
    <property type="match status" value="1"/>
</dbReference>
<evidence type="ECO:0000256" key="10">
    <source>
        <dbReference type="SAM" id="MobiDB-lite"/>
    </source>
</evidence>
<evidence type="ECO:0000256" key="8">
    <source>
        <dbReference type="ARBA" id="ARBA00023180"/>
    </source>
</evidence>
<evidence type="ECO:0000256" key="1">
    <source>
        <dbReference type="ARBA" id="ARBA00004651"/>
    </source>
</evidence>
<dbReference type="Gene3D" id="1.20.1070.10">
    <property type="entry name" value="Rhodopsin 7-helix transmembrane proteins"/>
    <property type="match status" value="1"/>
</dbReference>
<dbReference type="OrthoDB" id="5957871at2759"/>
<organism evidence="13 14">
    <name type="scientific">Protopolystoma xenopodis</name>
    <dbReference type="NCBI Taxonomy" id="117903"/>
    <lineage>
        <taxon>Eukaryota</taxon>
        <taxon>Metazoa</taxon>
        <taxon>Spiralia</taxon>
        <taxon>Lophotrochozoa</taxon>
        <taxon>Platyhelminthes</taxon>
        <taxon>Monogenea</taxon>
        <taxon>Polyopisthocotylea</taxon>
        <taxon>Polystomatidea</taxon>
        <taxon>Polystomatidae</taxon>
        <taxon>Protopolystoma</taxon>
    </lineage>
</organism>
<protein>
    <recommendedName>
        <fullName evidence="12">G-protein coupled receptors family 1 profile domain-containing protein</fullName>
    </recommendedName>
</protein>
<evidence type="ECO:0000256" key="2">
    <source>
        <dbReference type="ARBA" id="ARBA00022475"/>
    </source>
</evidence>
<evidence type="ECO:0000259" key="12">
    <source>
        <dbReference type="PROSITE" id="PS50262"/>
    </source>
</evidence>
<name>A0A448WT93_9PLAT</name>
<dbReference type="AlphaFoldDB" id="A0A448WT93"/>
<dbReference type="InterPro" id="IPR017452">
    <property type="entry name" value="GPCR_Rhodpsn_7TM"/>
</dbReference>
<keyword evidence="2" id="KW-1003">Cell membrane</keyword>
<dbReference type="Proteomes" id="UP000784294">
    <property type="component" value="Unassembled WGS sequence"/>
</dbReference>
<comment type="subcellular location">
    <subcellularLocation>
        <location evidence="1">Cell membrane</location>
        <topology evidence="1">Multi-pass membrane protein</topology>
    </subcellularLocation>
</comment>
<keyword evidence="14" id="KW-1185">Reference proteome</keyword>
<sequence length="276" mass="29909">MADTAKWAEFQFTSAAAATIASRPVGCEPGQQNERFADPPCLEARPISPQDGPSRETLKVAMASTKPSDPDRCNGMHPVARLKSMRKCATATAAAAGTKADVSTISASTSTPRVSSANERPEGVGAAMMTAKPTGETGLRPVDCGSARMPQSCSSLNATAMGSASTTGVYLQSFAQERHKISLTRERRAARTLAIIMGTFILCWLPFFLMYVILPLCGRPCRERMDNRAESFIVWLGYLNSAINPILYTTFNVDFRHAFQKLLPFNRCSLCCQRPG</sequence>
<dbReference type="PANTHER" id="PTHR24248">
    <property type="entry name" value="ADRENERGIC RECEPTOR-RELATED G-PROTEIN COUPLED RECEPTOR"/>
    <property type="match status" value="1"/>
</dbReference>
<evidence type="ECO:0000256" key="7">
    <source>
        <dbReference type="ARBA" id="ARBA00023170"/>
    </source>
</evidence>
<evidence type="ECO:0000313" key="13">
    <source>
        <dbReference type="EMBL" id="VEL19616.1"/>
    </source>
</evidence>
<feature type="region of interest" description="Disordered" evidence="10">
    <location>
        <begin position="25"/>
        <end position="54"/>
    </location>
</feature>
<keyword evidence="7" id="KW-0675">Receptor</keyword>
<evidence type="ECO:0000256" key="6">
    <source>
        <dbReference type="ARBA" id="ARBA00023136"/>
    </source>
</evidence>
<dbReference type="Pfam" id="PF00001">
    <property type="entry name" value="7tm_1"/>
    <property type="match status" value="1"/>
</dbReference>
<evidence type="ECO:0000313" key="14">
    <source>
        <dbReference type="Proteomes" id="UP000784294"/>
    </source>
</evidence>
<dbReference type="GO" id="GO:0004930">
    <property type="term" value="F:G protein-coupled receptor activity"/>
    <property type="evidence" value="ECO:0007669"/>
    <property type="project" value="UniProtKB-KW"/>
</dbReference>
<dbReference type="PRINTS" id="PR00237">
    <property type="entry name" value="GPCRRHODOPSN"/>
</dbReference>
<feature type="domain" description="G-protein coupled receptors family 1 profile" evidence="12">
    <location>
        <begin position="185"/>
        <end position="248"/>
    </location>
</feature>
<feature type="transmembrane region" description="Helical" evidence="11">
    <location>
        <begin position="193"/>
        <end position="214"/>
    </location>
</feature>
<keyword evidence="9" id="KW-0807">Transducer</keyword>
<evidence type="ECO:0000256" key="11">
    <source>
        <dbReference type="SAM" id="Phobius"/>
    </source>
</evidence>
<evidence type="ECO:0000256" key="4">
    <source>
        <dbReference type="ARBA" id="ARBA00022989"/>
    </source>
</evidence>
<dbReference type="InterPro" id="IPR000276">
    <property type="entry name" value="GPCR_Rhodpsn"/>
</dbReference>
<keyword evidence="4 11" id="KW-1133">Transmembrane helix</keyword>
<accession>A0A448WT93</accession>
<evidence type="ECO:0000256" key="5">
    <source>
        <dbReference type="ARBA" id="ARBA00023040"/>
    </source>
</evidence>
<keyword evidence="8" id="KW-0325">Glycoprotein</keyword>
<dbReference type="GO" id="GO:0005886">
    <property type="term" value="C:plasma membrane"/>
    <property type="evidence" value="ECO:0007669"/>
    <property type="project" value="UniProtKB-SubCell"/>
</dbReference>
<evidence type="ECO:0000256" key="3">
    <source>
        <dbReference type="ARBA" id="ARBA00022692"/>
    </source>
</evidence>
<proteinExistence type="predicted"/>
<comment type="caution">
    <text evidence="13">The sequence shown here is derived from an EMBL/GenBank/DDBJ whole genome shotgun (WGS) entry which is preliminary data.</text>
</comment>
<dbReference type="EMBL" id="CAAALY010042374">
    <property type="protein sequence ID" value="VEL19616.1"/>
    <property type="molecule type" value="Genomic_DNA"/>
</dbReference>